<feature type="transmembrane region" description="Helical" evidence="8">
    <location>
        <begin position="620"/>
        <end position="641"/>
    </location>
</feature>
<dbReference type="InterPro" id="IPR052081">
    <property type="entry name" value="Dispatched_Hh_regulator"/>
</dbReference>
<feature type="transmembrane region" description="Helical" evidence="8">
    <location>
        <begin position="538"/>
        <end position="559"/>
    </location>
</feature>
<evidence type="ECO:0000256" key="3">
    <source>
        <dbReference type="ARBA" id="ARBA00022989"/>
    </source>
</evidence>
<keyword evidence="11" id="KW-1185">Reference proteome</keyword>
<feature type="transmembrane region" description="Helical" evidence="8">
    <location>
        <begin position="1218"/>
        <end position="1241"/>
    </location>
</feature>
<evidence type="ECO:0000256" key="1">
    <source>
        <dbReference type="ARBA" id="ARBA00004141"/>
    </source>
</evidence>
<keyword evidence="3 8" id="KW-1133">Transmembrane helix</keyword>
<feature type="transmembrane region" description="Helical" evidence="8">
    <location>
        <begin position="513"/>
        <end position="531"/>
    </location>
</feature>
<comment type="caution">
    <text evidence="10">The sequence shown here is derived from an EMBL/GenBank/DDBJ whole genome shotgun (WGS) entry which is preliminary data.</text>
</comment>
<feature type="region of interest" description="Disordered" evidence="7">
    <location>
        <begin position="71"/>
        <end position="91"/>
    </location>
</feature>
<dbReference type="SUPFAM" id="SSF82866">
    <property type="entry name" value="Multidrug efflux transporter AcrB transmembrane domain"/>
    <property type="match status" value="2"/>
</dbReference>
<dbReference type="PROSITE" id="PS50156">
    <property type="entry name" value="SSD"/>
    <property type="match status" value="2"/>
</dbReference>
<keyword evidence="5" id="KW-0325">Glycoprotein</keyword>
<dbReference type="Pfam" id="PF12349">
    <property type="entry name" value="Sterol-sensing"/>
    <property type="match status" value="1"/>
</dbReference>
<evidence type="ECO:0000256" key="5">
    <source>
        <dbReference type="ARBA" id="ARBA00023180"/>
    </source>
</evidence>
<evidence type="ECO:0000256" key="7">
    <source>
        <dbReference type="SAM" id="MobiDB-lite"/>
    </source>
</evidence>
<feature type="compositionally biased region" description="Polar residues" evidence="7">
    <location>
        <begin position="803"/>
        <end position="813"/>
    </location>
</feature>
<feature type="compositionally biased region" description="Low complexity" evidence="7">
    <location>
        <begin position="814"/>
        <end position="826"/>
    </location>
</feature>
<dbReference type="EMBL" id="RRYP01001324">
    <property type="protein sequence ID" value="TNV86085.1"/>
    <property type="molecule type" value="Genomic_DNA"/>
</dbReference>
<feature type="region of interest" description="Disordered" evidence="7">
    <location>
        <begin position="1"/>
        <end position="27"/>
    </location>
</feature>
<feature type="domain" description="SSD" evidence="9">
    <location>
        <begin position="1145"/>
        <end position="1270"/>
    </location>
</feature>
<keyword evidence="4 8" id="KW-0472">Membrane</keyword>
<evidence type="ECO:0000256" key="8">
    <source>
        <dbReference type="SAM" id="Phobius"/>
    </source>
</evidence>
<feature type="transmembrane region" description="Helical" evidence="8">
    <location>
        <begin position="1247"/>
        <end position="1271"/>
    </location>
</feature>
<dbReference type="InterPro" id="IPR004869">
    <property type="entry name" value="MMPL_dom"/>
</dbReference>
<feature type="transmembrane region" description="Helical" evidence="8">
    <location>
        <begin position="849"/>
        <end position="871"/>
    </location>
</feature>
<feature type="transmembrane region" description="Helical" evidence="8">
    <location>
        <begin position="1181"/>
        <end position="1198"/>
    </location>
</feature>
<gene>
    <name evidence="10" type="ORF">FGO68_gene2818</name>
</gene>
<feature type="region of interest" description="Disordered" evidence="7">
    <location>
        <begin position="798"/>
        <end position="829"/>
    </location>
</feature>
<organism evidence="10 11">
    <name type="scientific">Halteria grandinella</name>
    <dbReference type="NCBI Taxonomy" id="5974"/>
    <lineage>
        <taxon>Eukaryota</taxon>
        <taxon>Sar</taxon>
        <taxon>Alveolata</taxon>
        <taxon>Ciliophora</taxon>
        <taxon>Intramacronucleata</taxon>
        <taxon>Spirotrichea</taxon>
        <taxon>Stichotrichia</taxon>
        <taxon>Sporadotrichida</taxon>
        <taxon>Halteriidae</taxon>
        <taxon>Halteria</taxon>
    </lineage>
</organism>
<reference evidence="10" key="1">
    <citation type="submission" date="2019-06" db="EMBL/GenBank/DDBJ databases">
        <authorList>
            <person name="Zheng W."/>
        </authorList>
    </citation>
    <scope>NUCLEOTIDE SEQUENCE</scope>
    <source>
        <strain evidence="10">QDHG01</strain>
    </source>
</reference>
<feature type="transmembrane region" description="Helical" evidence="8">
    <location>
        <begin position="1121"/>
        <end position="1140"/>
    </location>
</feature>
<feature type="transmembrane region" description="Helical" evidence="8">
    <location>
        <begin position="565"/>
        <end position="584"/>
    </location>
</feature>
<accession>A0A8J8P4V6</accession>
<keyword evidence="2 8" id="KW-0812">Transmembrane</keyword>
<feature type="compositionally biased region" description="Polar residues" evidence="7">
    <location>
        <begin position="1"/>
        <end position="13"/>
    </location>
</feature>
<dbReference type="Gene3D" id="1.20.1640.10">
    <property type="entry name" value="Multidrug efflux transporter AcrB transmembrane domain"/>
    <property type="match status" value="2"/>
</dbReference>
<protein>
    <recommendedName>
        <fullName evidence="9">SSD domain-containing protein</fullName>
    </recommendedName>
</protein>
<dbReference type="PANTHER" id="PTHR45951:SF7">
    <property type="entry name" value="SSD DOMAIN-CONTAINING PROTEIN"/>
    <property type="match status" value="1"/>
</dbReference>
<evidence type="ECO:0000256" key="4">
    <source>
        <dbReference type="ARBA" id="ARBA00023136"/>
    </source>
</evidence>
<comment type="subcellular location">
    <subcellularLocation>
        <location evidence="1">Membrane</location>
        <topology evidence="1">Multi-pass membrane protein</topology>
    </subcellularLocation>
</comment>
<evidence type="ECO:0000313" key="11">
    <source>
        <dbReference type="Proteomes" id="UP000785679"/>
    </source>
</evidence>
<feature type="domain" description="SSD" evidence="9">
    <location>
        <begin position="562"/>
        <end position="672"/>
    </location>
</feature>
<dbReference type="Pfam" id="PF03176">
    <property type="entry name" value="MMPL"/>
    <property type="match status" value="1"/>
</dbReference>
<evidence type="ECO:0000313" key="10">
    <source>
        <dbReference type="EMBL" id="TNV86085.1"/>
    </source>
</evidence>
<evidence type="ECO:0000256" key="2">
    <source>
        <dbReference type="ARBA" id="ARBA00022692"/>
    </source>
</evidence>
<evidence type="ECO:0000256" key="6">
    <source>
        <dbReference type="ARBA" id="ARBA00038046"/>
    </source>
</evidence>
<comment type="similarity">
    <text evidence="6">Belongs to the dispatched family.</text>
</comment>
<dbReference type="PANTHER" id="PTHR45951">
    <property type="entry name" value="PROTEIN DISPATCHED-RELATED"/>
    <property type="match status" value="1"/>
</dbReference>
<dbReference type="Proteomes" id="UP000785679">
    <property type="component" value="Unassembled WGS sequence"/>
</dbReference>
<evidence type="ECO:0000259" key="9">
    <source>
        <dbReference type="PROSITE" id="PS50156"/>
    </source>
</evidence>
<dbReference type="InterPro" id="IPR000731">
    <property type="entry name" value="SSD"/>
</dbReference>
<dbReference type="GO" id="GO:0022857">
    <property type="term" value="F:transmembrane transporter activity"/>
    <property type="evidence" value="ECO:0007669"/>
    <property type="project" value="TreeGrafter"/>
</dbReference>
<dbReference type="GO" id="GO:0016020">
    <property type="term" value="C:membrane"/>
    <property type="evidence" value="ECO:0007669"/>
    <property type="project" value="UniProtKB-SubCell"/>
</dbReference>
<feature type="compositionally biased region" description="Basic and acidic residues" evidence="7">
    <location>
        <begin position="15"/>
        <end position="27"/>
    </location>
</feature>
<name>A0A8J8P4V6_HALGN</name>
<dbReference type="OrthoDB" id="414622at2759"/>
<feature type="transmembrane region" description="Helical" evidence="8">
    <location>
        <begin position="1147"/>
        <end position="1169"/>
    </location>
</feature>
<feature type="transmembrane region" description="Helical" evidence="8">
    <location>
        <begin position="647"/>
        <end position="672"/>
    </location>
</feature>
<proteinExistence type="inferred from homology"/>
<sequence length="1313" mass="147415">MFKHTQSSENWLTNIHEEHKDDKAQSDTKNIEMQVKDSTIAFPKINLLSLPAIAIEGQVDALNEDEIYLSEESHNESERSSIDGEAEKSHRQVRIDNQSEIFEIASNLQIATNLQVLDVCASDQNLSDSKGNQLQLVKESDKLPLSQESQAQKRVYVDVIESSKPFWLSKLLTRYYCLLILVLLLLQILSIVFTFQYSLFTTYNIETRDIFVSSDIRTKHLDVETEVSQDSQMLAETLKREISNYDSQLSSKNYPSLLKTIISIFSPKKSAGNASGSKRLLAATTESVTKVESIKIPERSYGDDLYSMQILYRCKDSCKTIFTAENVKGMLAFEGNLTNHKLFRGLCYLSDKQADYNKTGTCPTSSYSNITNVFIPSAYASPINTTSGKKNTTKGSKPVTVPVLTDALVQSYFSNISSDPQQLVNSRSVLSKDFSKERPYSNIYATYIILGRPQYDPLTGQEYKDSEINARALEFGLYAFNLAQGHAKDFFGDNIEILVLSKKVSEYIILQQVYHDMYICMAAGAFIWLYVTIHLRSLFLSTVSMLNIAISIPMGLVIYKLFIGIPFFCLLHILVVLIVLGIGADNTFLFNDTWTSARQIPALKNDLPSRVALTLRKASSAIIATSITNFVAFLGTCFSPLMPMSGFGIFALAVVSIDYILIILILPAYYIFYEKHVEGLFKWRILVGKILCCKKKQEVIDKSSEDLEKGDKITGDQKLFEIVSDYKNPTLTSDIGRASNLSVPIPQTTSLKEQIADQERVPSSKLSEIVVSSGAGLDSVDKADGVIISRISTGGDVRPSIGGQDSTRTSTLINGQVNGSQNSSSSEGTHYNDYMRQDMGCTDRFFDKYLFNFVIYYRMPLILFACVWLGLSAWRGLSIKSVSYSEQFFDSSHPVQRVLDLQKNELFNDDSIQVKFYFGAHDTLSDPGRNVTKWNTKYQGVATYLPTFDVTSEEAQVTLEAFCQRLKSFDLTYSDDLQEKVKVGTGKKDSIKCFMSDLKEWLVADKQAFPIPQAQFGATIARWLMDDSRAQSYVSNLDVQVVDYKIKFFRIHARSVGNPADNYSVKKPIYDRWEALAQEFNTNITNSQGSKDLQMELGHTFQSAGEIWPWMITEKTFVSNAVQGLVLSIIFASVVLFFATRNILVTFYSVLMITCVISSVMGVIELIGWKLGVAESLATDFFVGFSVDYIVHIAHQYVDSPHSDRLGRIRSVYQNIGVAVFSGAATTFIAVSFLLFTKIYVLHKFGIMIQLTLAFAIIYALVIFPAVLSVFGPQGHFGDIFHALQKAWQYIKEKIHNHSKPIKEAAEESEKKQ</sequence>
<feature type="transmembrane region" description="Helical" evidence="8">
    <location>
        <begin position="175"/>
        <end position="199"/>
    </location>
</feature>
<dbReference type="InterPro" id="IPR053958">
    <property type="entry name" value="HMGCR/SNAP/NPC1-like_SSD"/>
</dbReference>